<proteinExistence type="predicted"/>
<gene>
    <name evidence="1" type="ORF">K239x_47950</name>
</gene>
<evidence type="ECO:0000313" key="1">
    <source>
        <dbReference type="EMBL" id="QDT12783.1"/>
    </source>
</evidence>
<sequence length="71" mass="8045">MGDWVTNWIGIDWTTIGGQRFGKKSSLAIEIVFWDLLDKFEYRSFTAKPNSSSLDGTLHGVAIANRFELHV</sequence>
<dbReference type="AlphaFoldDB" id="A0A517P084"/>
<dbReference type="EMBL" id="CP036526">
    <property type="protein sequence ID" value="QDT12783.1"/>
    <property type="molecule type" value="Genomic_DNA"/>
</dbReference>
<dbReference type="Proteomes" id="UP000319817">
    <property type="component" value="Chromosome"/>
</dbReference>
<keyword evidence="2" id="KW-1185">Reference proteome</keyword>
<name>A0A517P084_9BACT</name>
<reference evidence="1 2" key="1">
    <citation type="submission" date="2019-02" db="EMBL/GenBank/DDBJ databases">
        <title>Deep-cultivation of Planctomycetes and their phenomic and genomic characterization uncovers novel biology.</title>
        <authorList>
            <person name="Wiegand S."/>
            <person name="Jogler M."/>
            <person name="Boedeker C."/>
            <person name="Pinto D."/>
            <person name="Vollmers J."/>
            <person name="Rivas-Marin E."/>
            <person name="Kohn T."/>
            <person name="Peeters S.H."/>
            <person name="Heuer A."/>
            <person name="Rast P."/>
            <person name="Oberbeckmann S."/>
            <person name="Bunk B."/>
            <person name="Jeske O."/>
            <person name="Meyerdierks A."/>
            <person name="Storesund J.E."/>
            <person name="Kallscheuer N."/>
            <person name="Luecker S."/>
            <person name="Lage O.M."/>
            <person name="Pohl T."/>
            <person name="Merkel B.J."/>
            <person name="Hornburger P."/>
            <person name="Mueller R.-W."/>
            <person name="Bruemmer F."/>
            <person name="Labrenz M."/>
            <person name="Spormann A.M."/>
            <person name="Op den Camp H."/>
            <person name="Overmann J."/>
            <person name="Amann R."/>
            <person name="Jetten M.S.M."/>
            <person name="Mascher T."/>
            <person name="Medema M.H."/>
            <person name="Devos D.P."/>
            <person name="Kaster A.-K."/>
            <person name="Ovreas L."/>
            <person name="Rohde M."/>
            <person name="Galperin M.Y."/>
            <person name="Jogler C."/>
        </authorList>
    </citation>
    <scope>NUCLEOTIDE SEQUENCE [LARGE SCALE GENOMIC DNA]</scope>
    <source>
        <strain evidence="1 2">K23_9</strain>
    </source>
</reference>
<organism evidence="1 2">
    <name type="scientific">Stieleria marina</name>
    <dbReference type="NCBI Taxonomy" id="1930275"/>
    <lineage>
        <taxon>Bacteria</taxon>
        <taxon>Pseudomonadati</taxon>
        <taxon>Planctomycetota</taxon>
        <taxon>Planctomycetia</taxon>
        <taxon>Pirellulales</taxon>
        <taxon>Pirellulaceae</taxon>
        <taxon>Stieleria</taxon>
    </lineage>
</organism>
<protein>
    <submittedName>
        <fullName evidence="1">Uncharacterized protein</fullName>
    </submittedName>
</protein>
<accession>A0A517P084</accession>
<evidence type="ECO:0000313" key="2">
    <source>
        <dbReference type="Proteomes" id="UP000319817"/>
    </source>
</evidence>